<dbReference type="NCBIfam" id="NF011470">
    <property type="entry name" value="PRK14887.1"/>
    <property type="match status" value="1"/>
</dbReference>
<dbReference type="GeneID" id="14650963"/>
<evidence type="ECO:0000313" key="3">
    <source>
        <dbReference type="Proteomes" id="UP000011867"/>
    </source>
</evidence>
<proteinExistence type="inferred from homology"/>
<gene>
    <name evidence="2" type="primary">pcc1</name>
    <name evidence="2" type="ordered locus">Nmlp_1887</name>
</gene>
<evidence type="ECO:0000256" key="1">
    <source>
        <dbReference type="ARBA" id="ARBA00007073"/>
    </source>
</evidence>
<comment type="similarity">
    <text evidence="1">Belongs to the CTAG/PCC1 family.</text>
</comment>
<dbReference type="AlphaFoldDB" id="M1Y0S2"/>
<dbReference type="Proteomes" id="UP000011867">
    <property type="component" value="Chromosome"/>
</dbReference>
<dbReference type="RefSeq" id="WP_015408899.1">
    <property type="nucleotide sequence ID" value="NC_020388.1"/>
</dbReference>
<name>M1Y0S2_NATM8</name>
<sequence length="85" mass="8955">MHSADLRFQYRSPEAAALVADAVAGELGEIDGDRATATLTVADATVRIDIDAADLVSLRAGLNTWEGLLEVAERSAEAGRSDEIL</sequence>
<accession>M1Y0S2</accession>
<dbReference type="OrthoDB" id="8982at2157"/>
<keyword evidence="3" id="KW-1185">Reference proteome</keyword>
<dbReference type="KEGG" id="nmo:Nmlp_1887"/>
<dbReference type="Gene3D" id="3.30.310.50">
    <property type="entry name" value="Alpha-D-phosphohexomutase, C-terminal domain"/>
    <property type="match status" value="1"/>
</dbReference>
<dbReference type="STRING" id="268739.Nmlp_1887"/>
<dbReference type="HOGENOM" id="CLU_170076_1_0_2"/>
<dbReference type="Pfam" id="PF09341">
    <property type="entry name" value="Pcc1"/>
    <property type="match status" value="1"/>
</dbReference>
<reference evidence="2 3" key="1">
    <citation type="journal article" date="2013" name="Genome Announc.">
        <title>Genome of the haloarchaeon Natronomonas moolapensis, a neutrophilic member of a previously haloalkaliphilic genus.</title>
        <authorList>
            <person name="Dyall-Smith M.L."/>
            <person name="Pfeiffer F."/>
            <person name="Oberwinkler T."/>
            <person name="Klee K."/>
            <person name="Rampp M."/>
            <person name="Palm P."/>
            <person name="Gross K."/>
            <person name="Schuster S.C."/>
            <person name="Oesterhelt D."/>
        </authorList>
    </citation>
    <scope>NUCLEOTIDE SEQUENCE [LARGE SCALE GENOMIC DNA]</scope>
    <source>
        <strain evidence="3">DSM 18674 / JCM 14361 / 8.8.11</strain>
    </source>
</reference>
<evidence type="ECO:0000313" key="2">
    <source>
        <dbReference type="EMBL" id="CCQ36075.1"/>
    </source>
</evidence>
<dbReference type="InterPro" id="IPR015419">
    <property type="entry name" value="CTAG/Pcc1"/>
</dbReference>
<protein>
    <submittedName>
        <fullName evidence="2">KEOPS complex subunit Pcc1</fullName>
    </submittedName>
</protein>
<dbReference type="EMBL" id="HF582854">
    <property type="protein sequence ID" value="CCQ36075.1"/>
    <property type="molecule type" value="Genomic_DNA"/>
</dbReference>
<dbReference type="eggNOG" id="arCOG04414">
    <property type="taxonomic scope" value="Archaea"/>
</dbReference>
<organism evidence="2 3">
    <name type="scientific">Natronomonas moolapensis (strain DSM 18674 / CECT 7526 / JCM 14361 / 8.8.11)</name>
    <dbReference type="NCBI Taxonomy" id="268739"/>
    <lineage>
        <taxon>Archaea</taxon>
        <taxon>Methanobacteriati</taxon>
        <taxon>Methanobacteriota</taxon>
        <taxon>Stenosarchaea group</taxon>
        <taxon>Halobacteria</taxon>
        <taxon>Halobacteriales</taxon>
        <taxon>Natronomonadaceae</taxon>
        <taxon>Natronomonas</taxon>
    </lineage>
</organism>